<organism evidence="6 7">
    <name type="scientific">Serratia grimesii</name>
    <dbReference type="NCBI Taxonomy" id="82995"/>
    <lineage>
        <taxon>Bacteria</taxon>
        <taxon>Pseudomonadati</taxon>
        <taxon>Pseudomonadota</taxon>
        <taxon>Gammaproteobacteria</taxon>
        <taxon>Enterobacterales</taxon>
        <taxon>Yersiniaceae</taxon>
        <taxon>Serratia</taxon>
    </lineage>
</organism>
<dbReference type="GO" id="GO:0008270">
    <property type="term" value="F:zinc ion binding"/>
    <property type="evidence" value="ECO:0007669"/>
    <property type="project" value="UniProtKB-KW"/>
</dbReference>
<evidence type="ECO:0000259" key="5">
    <source>
        <dbReference type="Pfam" id="PF01258"/>
    </source>
</evidence>
<gene>
    <name evidence="6" type="ORF">DHV72_02735</name>
</gene>
<dbReference type="PANTHER" id="PTHR38777">
    <property type="entry name" value="FELS-2 PROPHAGE PROTEIN"/>
    <property type="match status" value="1"/>
</dbReference>
<dbReference type="EMBL" id="DPSM01000007">
    <property type="protein sequence ID" value="HCJ98927.1"/>
    <property type="molecule type" value="Genomic_DNA"/>
</dbReference>
<keyword evidence="1" id="KW-0479">Metal-binding</keyword>
<evidence type="ECO:0000313" key="7">
    <source>
        <dbReference type="Proteomes" id="UP000262210"/>
    </source>
</evidence>
<accession>A0A9C7QSB2</accession>
<dbReference type="Proteomes" id="UP000262210">
    <property type="component" value="Unassembled WGS sequence"/>
</dbReference>
<proteinExistence type="predicted"/>
<evidence type="ECO:0000256" key="4">
    <source>
        <dbReference type="PROSITE-ProRule" id="PRU00510"/>
    </source>
</evidence>
<dbReference type="RefSeq" id="WP_072062304.1">
    <property type="nucleotide sequence ID" value="NZ_DPSM01000007.1"/>
</dbReference>
<feature type="domain" description="Zinc finger DksA/TraR C4-type" evidence="5">
    <location>
        <begin position="33"/>
        <end position="64"/>
    </location>
</feature>
<evidence type="ECO:0000256" key="1">
    <source>
        <dbReference type="ARBA" id="ARBA00022723"/>
    </source>
</evidence>
<feature type="zinc finger region" description="dksA C4-type" evidence="4">
    <location>
        <begin position="35"/>
        <end position="59"/>
    </location>
</feature>
<dbReference type="GO" id="GO:1900378">
    <property type="term" value="P:positive regulation of secondary metabolite biosynthetic process"/>
    <property type="evidence" value="ECO:0007669"/>
    <property type="project" value="TreeGrafter"/>
</dbReference>
<evidence type="ECO:0000256" key="2">
    <source>
        <dbReference type="ARBA" id="ARBA00022771"/>
    </source>
</evidence>
<dbReference type="Pfam" id="PF01258">
    <property type="entry name" value="zf-dskA_traR"/>
    <property type="match status" value="1"/>
</dbReference>
<comment type="caution">
    <text evidence="6">The sequence shown here is derived from an EMBL/GenBank/DDBJ whole genome shotgun (WGS) entry which is preliminary data.</text>
</comment>
<keyword evidence="3" id="KW-0862">Zinc</keyword>
<keyword evidence="2" id="KW-0863">Zinc-finger</keyword>
<evidence type="ECO:0000256" key="3">
    <source>
        <dbReference type="ARBA" id="ARBA00022833"/>
    </source>
</evidence>
<dbReference type="AlphaFoldDB" id="A0A9C7QSB2"/>
<sequence>MADQIDIAQERHQLVLESQIASARPQPCGPSAFTCETCDAPIPEARRALVHGVTRCVTCQEIHEAKARHIRGNP</sequence>
<dbReference type="InterPro" id="IPR000962">
    <property type="entry name" value="Znf_DskA_TraR"/>
</dbReference>
<name>A0A9C7QSB2_9GAMM</name>
<dbReference type="Gene3D" id="1.20.120.910">
    <property type="entry name" value="DksA, coiled-coil domain"/>
    <property type="match status" value="1"/>
</dbReference>
<dbReference type="InterPro" id="IPR012783">
    <property type="entry name" value="Znf_C4_TraR"/>
</dbReference>
<dbReference type="NCBIfam" id="TIGR02419">
    <property type="entry name" value="C4_traR_proteo"/>
    <property type="match status" value="1"/>
</dbReference>
<dbReference type="GeneID" id="98187830"/>
<dbReference type="PROSITE" id="PS51128">
    <property type="entry name" value="ZF_DKSA_2"/>
    <property type="match status" value="1"/>
</dbReference>
<protein>
    <recommendedName>
        <fullName evidence="5">Zinc finger DksA/TraR C4-type domain-containing protein</fullName>
    </recommendedName>
</protein>
<reference evidence="6 7" key="1">
    <citation type="journal article" date="2018" name="Nat. Biotechnol.">
        <title>A standardized bacterial taxonomy based on genome phylogeny substantially revises the tree of life.</title>
        <authorList>
            <person name="Parks D.H."/>
            <person name="Chuvochina M."/>
            <person name="Waite D.W."/>
            <person name="Rinke C."/>
            <person name="Skarshewski A."/>
            <person name="Chaumeil P.A."/>
            <person name="Hugenholtz P."/>
        </authorList>
    </citation>
    <scope>NUCLEOTIDE SEQUENCE [LARGE SCALE GENOMIC DNA]</scope>
    <source>
        <strain evidence="6">UBA11264</strain>
    </source>
</reference>
<evidence type="ECO:0000313" key="6">
    <source>
        <dbReference type="EMBL" id="HCJ98927.1"/>
    </source>
</evidence>
<dbReference type="SUPFAM" id="SSF57716">
    <property type="entry name" value="Glucocorticoid receptor-like (DNA-binding domain)"/>
    <property type="match status" value="1"/>
</dbReference>
<dbReference type="PANTHER" id="PTHR38777:SF1">
    <property type="entry name" value="DNAK SUPPRESSOR PROTEIN"/>
    <property type="match status" value="1"/>
</dbReference>